<organism evidence="2 3">
    <name type="scientific">Symbiodinium necroappetens</name>
    <dbReference type="NCBI Taxonomy" id="1628268"/>
    <lineage>
        <taxon>Eukaryota</taxon>
        <taxon>Sar</taxon>
        <taxon>Alveolata</taxon>
        <taxon>Dinophyceae</taxon>
        <taxon>Suessiales</taxon>
        <taxon>Symbiodiniaceae</taxon>
        <taxon>Symbiodinium</taxon>
    </lineage>
</organism>
<feature type="signal peptide" evidence="1">
    <location>
        <begin position="1"/>
        <end position="19"/>
    </location>
</feature>
<accession>A0A813CNH1</accession>
<dbReference type="Gene3D" id="2.60.120.620">
    <property type="entry name" value="q2cbj1_9rhob like domain"/>
    <property type="match status" value="1"/>
</dbReference>
<dbReference type="OrthoDB" id="423859at2759"/>
<sequence>MRRWRSWPAWLLFLGSLMGWPQRQRDVEGQADFVQLRKAVPGWRRGPRGLRSFYGDSIPVPPPGHPDHPVGAEVQPFANQNGGVDDTIAPPRLYMYGPAASPLARGYAVDCSAWHTSGSAEREQLVDQVLTVLRRNGFAVLEGMVPAAEQLAMEAAAVRHFETLPEGYFTSPLRADRSQVHVPYEEPWSAEWLVPNDLVLQVTARYVINNMACGRSEEEQQAAWCQWVTQGSDMDWFYQVPPQQGPLATEPPHGCTCVGRAEELGPWLGRVMITKTPKQSPLMTRHRDIILPGPFAQLTVGVPLTPLVANNGPLALRPGSHVMDSPGYEVVTNIPHGSIMLYDSFVDHRAVEHHGTEDRYVLYYEFETRGIFTGYVDGHFGKEASKSEHDFREVVDPVLRSYVAQLQDQRIMA</sequence>
<proteinExistence type="predicted"/>
<gene>
    <name evidence="2" type="ORF">SNEC2469_LOCUS35387</name>
</gene>
<comment type="caution">
    <text evidence="2">The sequence shown here is derived from an EMBL/GenBank/DDBJ whole genome shotgun (WGS) entry which is preliminary data.</text>
</comment>
<name>A0A813CNH1_9DINO</name>
<protein>
    <submittedName>
        <fullName evidence="2">Uncharacterized protein</fullName>
    </submittedName>
</protein>
<feature type="chain" id="PRO_5032527591" evidence="1">
    <location>
        <begin position="20"/>
        <end position="413"/>
    </location>
</feature>
<keyword evidence="3" id="KW-1185">Reference proteome</keyword>
<dbReference type="EMBL" id="CAJNJA010102163">
    <property type="protein sequence ID" value="CAE7944632.1"/>
    <property type="molecule type" value="Genomic_DNA"/>
</dbReference>
<evidence type="ECO:0000313" key="3">
    <source>
        <dbReference type="Proteomes" id="UP000601435"/>
    </source>
</evidence>
<evidence type="ECO:0000256" key="1">
    <source>
        <dbReference type="SAM" id="SignalP"/>
    </source>
</evidence>
<dbReference type="SUPFAM" id="SSF51197">
    <property type="entry name" value="Clavaminate synthase-like"/>
    <property type="match status" value="1"/>
</dbReference>
<evidence type="ECO:0000313" key="2">
    <source>
        <dbReference type="EMBL" id="CAE7944632.1"/>
    </source>
</evidence>
<dbReference type="Proteomes" id="UP000601435">
    <property type="component" value="Unassembled WGS sequence"/>
</dbReference>
<reference evidence="2" key="1">
    <citation type="submission" date="2021-02" db="EMBL/GenBank/DDBJ databases">
        <authorList>
            <person name="Dougan E. K."/>
            <person name="Rhodes N."/>
            <person name="Thang M."/>
            <person name="Chan C."/>
        </authorList>
    </citation>
    <scope>NUCLEOTIDE SEQUENCE</scope>
</reference>
<keyword evidence="1" id="KW-0732">Signal</keyword>
<dbReference type="AlphaFoldDB" id="A0A813CNH1"/>